<accession>A0A4Y9QNJ2</accession>
<keyword evidence="1" id="KW-0472">Membrane</keyword>
<keyword evidence="3" id="KW-1185">Reference proteome</keyword>
<dbReference type="GO" id="GO:0015628">
    <property type="term" value="P:protein secretion by the type II secretion system"/>
    <property type="evidence" value="ECO:0007669"/>
    <property type="project" value="TreeGrafter"/>
</dbReference>
<dbReference type="Pfam" id="PF12836">
    <property type="entry name" value="HHH_3"/>
    <property type="match status" value="2"/>
</dbReference>
<dbReference type="GO" id="GO:0015627">
    <property type="term" value="C:type II protein secretion system complex"/>
    <property type="evidence" value="ECO:0007669"/>
    <property type="project" value="TreeGrafter"/>
</dbReference>
<keyword evidence="1" id="KW-0812">Transmembrane</keyword>
<dbReference type="Proteomes" id="UP000297647">
    <property type="component" value="Unassembled WGS sequence"/>
</dbReference>
<reference evidence="2 3" key="1">
    <citation type="submission" date="2019-03" db="EMBL/GenBank/DDBJ databases">
        <title>Algoriphagus sp. nov, a new strain isolated from root system soil of mangrove plant Kandelia.</title>
        <authorList>
            <person name="Yin Q."/>
            <person name="Wang K."/>
            <person name="Song Z."/>
        </authorList>
    </citation>
    <scope>NUCLEOTIDE SEQUENCE [LARGE SCALE GENOMIC DNA]</scope>
    <source>
        <strain evidence="2 3">XY-J91</strain>
    </source>
</reference>
<dbReference type="OrthoDB" id="981124at2"/>
<dbReference type="Gene3D" id="1.10.150.320">
    <property type="entry name" value="Photosystem II 12 kDa extrinsic protein"/>
    <property type="match status" value="1"/>
</dbReference>
<evidence type="ECO:0000313" key="2">
    <source>
        <dbReference type="EMBL" id="TFV92375.1"/>
    </source>
</evidence>
<dbReference type="SUPFAM" id="SSF47781">
    <property type="entry name" value="RuvA domain 2-like"/>
    <property type="match status" value="2"/>
</dbReference>
<proteinExistence type="predicted"/>
<comment type="caution">
    <text evidence="2">The sequence shown here is derived from an EMBL/GenBank/DDBJ whole genome shotgun (WGS) entry which is preliminary data.</text>
</comment>
<protein>
    <submittedName>
        <fullName evidence="2">Helix-hairpin-helix domain-containing protein</fullName>
    </submittedName>
</protein>
<sequence>MLSRFFYHLKRELGFSRKESRGFLLVVPVLAFLAFTPQIVQKMRTNSDSEVENHVKFLVDSLTEKGFVLVDSPYPIQVPSDTSSFSNAGLKRIPFSEADSITLQVVPGIGPGLASRIIKFERALGGFNHPEQLNDIYGLKPEVANRIWEYFEFDGKIRNQIPINSIDVAELAKHPYVSYGQAKVLVAYRNQHGDFAGPEDLMKIKIFEKEWVEKLSPYLAF</sequence>
<keyword evidence="1" id="KW-1133">Transmembrane helix</keyword>
<gene>
    <name evidence="2" type="ORF">E4S40_16150</name>
</gene>
<dbReference type="InterPro" id="IPR010994">
    <property type="entry name" value="RuvA_2-like"/>
</dbReference>
<dbReference type="EMBL" id="SPSB01000005">
    <property type="protein sequence ID" value="TFV92375.1"/>
    <property type="molecule type" value="Genomic_DNA"/>
</dbReference>
<name>A0A4Y9QNJ2_9BACT</name>
<feature type="transmembrane region" description="Helical" evidence="1">
    <location>
        <begin position="21"/>
        <end position="40"/>
    </location>
</feature>
<dbReference type="PANTHER" id="PTHR21180">
    <property type="entry name" value="ENDONUCLEASE/EXONUCLEASE/PHOSPHATASE FAMILY DOMAIN-CONTAINING PROTEIN 1"/>
    <property type="match status" value="1"/>
</dbReference>
<dbReference type="PANTHER" id="PTHR21180:SF32">
    <property type="entry name" value="ENDONUCLEASE_EXONUCLEASE_PHOSPHATASE FAMILY DOMAIN-CONTAINING PROTEIN 1"/>
    <property type="match status" value="1"/>
</dbReference>
<dbReference type="AlphaFoldDB" id="A0A4Y9QNJ2"/>
<organism evidence="2 3">
    <name type="scientific">Algoriphagus kandeliae</name>
    <dbReference type="NCBI Taxonomy" id="2562278"/>
    <lineage>
        <taxon>Bacteria</taxon>
        <taxon>Pseudomonadati</taxon>
        <taxon>Bacteroidota</taxon>
        <taxon>Cytophagia</taxon>
        <taxon>Cytophagales</taxon>
        <taxon>Cyclobacteriaceae</taxon>
        <taxon>Algoriphagus</taxon>
    </lineage>
</organism>
<evidence type="ECO:0000313" key="3">
    <source>
        <dbReference type="Proteomes" id="UP000297647"/>
    </source>
</evidence>
<dbReference type="InterPro" id="IPR051675">
    <property type="entry name" value="Endo/Exo/Phosphatase_dom_1"/>
</dbReference>
<evidence type="ECO:0000256" key="1">
    <source>
        <dbReference type="SAM" id="Phobius"/>
    </source>
</evidence>
<dbReference type="Gene3D" id="1.10.150.280">
    <property type="entry name" value="AF1531-like domain"/>
    <property type="match status" value="1"/>
</dbReference>